<feature type="compositionally biased region" description="Low complexity" evidence="1">
    <location>
        <begin position="92"/>
        <end position="103"/>
    </location>
</feature>
<dbReference type="Proteomes" id="UP000253742">
    <property type="component" value="Unassembled WGS sequence"/>
</dbReference>
<dbReference type="OrthoDB" id="4327235at2"/>
<reference evidence="3 4" key="1">
    <citation type="submission" date="2018-07" db="EMBL/GenBank/DDBJ databases">
        <title>Genome guided investigation of antibiotics producing actinomycetales strain isolated from a Macau mangrove ecosystem.</title>
        <authorList>
            <person name="Hu D."/>
        </authorList>
    </citation>
    <scope>NUCLEOTIDE SEQUENCE [LARGE SCALE GENOMIC DNA]</scope>
    <source>
        <strain evidence="3 4">2297</strain>
    </source>
</reference>
<evidence type="ECO:0008006" key="5">
    <source>
        <dbReference type="Google" id="ProtNLM"/>
    </source>
</evidence>
<evidence type="ECO:0000313" key="4">
    <source>
        <dbReference type="Proteomes" id="UP000253742"/>
    </source>
</evidence>
<feature type="region of interest" description="Disordered" evidence="1">
    <location>
        <begin position="35"/>
        <end position="123"/>
    </location>
</feature>
<dbReference type="EMBL" id="QQBH01000005">
    <property type="protein sequence ID" value="RDD89224.1"/>
    <property type="molecule type" value="Genomic_DNA"/>
</dbReference>
<proteinExistence type="predicted"/>
<gene>
    <name evidence="3" type="ORF">DVZ84_09500</name>
</gene>
<dbReference type="STRING" id="146923.Spa2297_16635"/>
<evidence type="ECO:0000256" key="2">
    <source>
        <dbReference type="SAM" id="SignalP"/>
    </source>
</evidence>
<name>A0A369V849_9ACTN</name>
<evidence type="ECO:0000313" key="3">
    <source>
        <dbReference type="EMBL" id="RDD89224.1"/>
    </source>
</evidence>
<feature type="compositionally biased region" description="Low complexity" evidence="1">
    <location>
        <begin position="45"/>
        <end position="62"/>
    </location>
</feature>
<dbReference type="InterPro" id="IPR045925">
    <property type="entry name" value="DUF6344"/>
</dbReference>
<evidence type="ECO:0000256" key="1">
    <source>
        <dbReference type="SAM" id="MobiDB-lite"/>
    </source>
</evidence>
<protein>
    <recommendedName>
        <fullName evidence="5">Secreted protein</fullName>
    </recommendedName>
</protein>
<feature type="signal peptide" evidence="2">
    <location>
        <begin position="1"/>
        <end position="33"/>
    </location>
</feature>
<dbReference type="Pfam" id="PF19871">
    <property type="entry name" value="DUF6344"/>
    <property type="match status" value="1"/>
</dbReference>
<dbReference type="AlphaFoldDB" id="A0A369V849"/>
<dbReference type="RefSeq" id="WP_114528351.1">
    <property type="nucleotide sequence ID" value="NZ_JBHYWK010000001.1"/>
</dbReference>
<accession>A0A369V849</accession>
<sequence>MARNKVMTLWTTIVTAFLALCTALGLITTTASAAVPQTGTHSKSESASPEAAPAAAVPWSWSRTGSLPPTMKQRIRAEAHGSAPSCRHRPLSDATATSTSTATGLPCDDTAEAPAQHSAPLQR</sequence>
<keyword evidence="2" id="KW-0732">Signal</keyword>
<comment type="caution">
    <text evidence="3">The sequence shown here is derived from an EMBL/GenBank/DDBJ whole genome shotgun (WGS) entry which is preliminary data.</text>
</comment>
<organism evidence="3 4">
    <name type="scientific">Streptomyces parvulus</name>
    <dbReference type="NCBI Taxonomy" id="146923"/>
    <lineage>
        <taxon>Bacteria</taxon>
        <taxon>Bacillati</taxon>
        <taxon>Actinomycetota</taxon>
        <taxon>Actinomycetes</taxon>
        <taxon>Kitasatosporales</taxon>
        <taxon>Streptomycetaceae</taxon>
        <taxon>Streptomyces</taxon>
    </lineage>
</organism>
<feature type="chain" id="PRO_5016917840" description="Secreted protein" evidence="2">
    <location>
        <begin position="34"/>
        <end position="123"/>
    </location>
</feature>